<dbReference type="Proteomes" id="UP001239680">
    <property type="component" value="Unassembled WGS sequence"/>
</dbReference>
<proteinExistence type="predicted"/>
<evidence type="ECO:0000313" key="2">
    <source>
        <dbReference type="Proteomes" id="UP001239680"/>
    </source>
</evidence>
<sequence length="120" mass="13432">MKVQDMKSEKLALLRERARRLLLKSPSDVAAAQVLQAVDLELQRRFPGPDDGWTSGRQGEPRFYRENGQVVALVIRLETHGAQKGGYLIEARGQPLPKCPRFIDEARILAEAALQLQTPS</sequence>
<name>A0ABU0W2K4_9RHOB</name>
<dbReference type="EMBL" id="JAVDBT010000028">
    <property type="protein sequence ID" value="MDQ2068196.1"/>
    <property type="molecule type" value="Genomic_DNA"/>
</dbReference>
<reference evidence="1 2" key="1">
    <citation type="submission" date="2023-08" db="EMBL/GenBank/DDBJ databases">
        <title>Characterization of two Paracoccaceae strains isolated from Phycosphere and proposal of Xinfangfangia lacusdiani sp. nov.</title>
        <authorList>
            <person name="Deng Y."/>
            <person name="Zhang Y.Q."/>
        </authorList>
    </citation>
    <scope>NUCLEOTIDE SEQUENCE [LARGE SCALE GENOMIC DNA]</scope>
    <source>
        <strain evidence="1 2">CPCC 101601</strain>
    </source>
</reference>
<dbReference type="RefSeq" id="WP_306681908.1">
    <property type="nucleotide sequence ID" value="NZ_JAVDBT010000028.1"/>
</dbReference>
<gene>
    <name evidence="1" type="ORF">Q9295_17655</name>
</gene>
<comment type="caution">
    <text evidence="1">The sequence shown here is derived from an EMBL/GenBank/DDBJ whole genome shotgun (WGS) entry which is preliminary data.</text>
</comment>
<accession>A0ABU0W2K4</accession>
<organism evidence="1 2">
    <name type="scientific">Pseudogemmobacter lacusdianii</name>
    <dbReference type="NCBI Taxonomy" id="3069608"/>
    <lineage>
        <taxon>Bacteria</taxon>
        <taxon>Pseudomonadati</taxon>
        <taxon>Pseudomonadota</taxon>
        <taxon>Alphaproteobacteria</taxon>
        <taxon>Rhodobacterales</taxon>
        <taxon>Paracoccaceae</taxon>
        <taxon>Pseudogemmobacter</taxon>
    </lineage>
</organism>
<protein>
    <submittedName>
        <fullName evidence="1">Uncharacterized protein</fullName>
    </submittedName>
</protein>
<evidence type="ECO:0000313" key="1">
    <source>
        <dbReference type="EMBL" id="MDQ2068196.1"/>
    </source>
</evidence>
<keyword evidence="2" id="KW-1185">Reference proteome</keyword>